<evidence type="ECO:0000256" key="1">
    <source>
        <dbReference type="SAM" id="MobiDB-lite"/>
    </source>
</evidence>
<accession>A0A8T0P8M0</accession>
<organism evidence="2 3">
    <name type="scientific">Panicum virgatum</name>
    <name type="common">Blackwell switchgrass</name>
    <dbReference type="NCBI Taxonomy" id="38727"/>
    <lineage>
        <taxon>Eukaryota</taxon>
        <taxon>Viridiplantae</taxon>
        <taxon>Streptophyta</taxon>
        <taxon>Embryophyta</taxon>
        <taxon>Tracheophyta</taxon>
        <taxon>Spermatophyta</taxon>
        <taxon>Magnoliopsida</taxon>
        <taxon>Liliopsida</taxon>
        <taxon>Poales</taxon>
        <taxon>Poaceae</taxon>
        <taxon>PACMAD clade</taxon>
        <taxon>Panicoideae</taxon>
        <taxon>Panicodae</taxon>
        <taxon>Paniceae</taxon>
        <taxon>Panicinae</taxon>
        <taxon>Panicum</taxon>
        <taxon>Panicum sect. Hiantes</taxon>
    </lineage>
</organism>
<dbReference type="AlphaFoldDB" id="A0A8T0P8M0"/>
<evidence type="ECO:0000313" key="2">
    <source>
        <dbReference type="EMBL" id="KAG2557338.1"/>
    </source>
</evidence>
<dbReference type="EMBL" id="CM029052">
    <property type="protein sequence ID" value="KAG2557338.1"/>
    <property type="molecule type" value="Genomic_DNA"/>
</dbReference>
<evidence type="ECO:0000313" key="3">
    <source>
        <dbReference type="Proteomes" id="UP000823388"/>
    </source>
</evidence>
<feature type="region of interest" description="Disordered" evidence="1">
    <location>
        <begin position="89"/>
        <end position="130"/>
    </location>
</feature>
<proteinExistence type="predicted"/>
<keyword evidence="3" id="KW-1185">Reference proteome</keyword>
<reference evidence="2" key="1">
    <citation type="submission" date="2020-05" db="EMBL/GenBank/DDBJ databases">
        <title>WGS assembly of Panicum virgatum.</title>
        <authorList>
            <person name="Lovell J.T."/>
            <person name="Jenkins J."/>
            <person name="Shu S."/>
            <person name="Juenger T.E."/>
            <person name="Schmutz J."/>
        </authorList>
    </citation>
    <scope>NUCLEOTIDE SEQUENCE</scope>
    <source>
        <strain evidence="2">AP13</strain>
    </source>
</reference>
<gene>
    <name evidence="2" type="ORF">PVAP13_8NG250000</name>
</gene>
<comment type="caution">
    <text evidence="2">The sequence shown here is derived from an EMBL/GenBank/DDBJ whole genome shotgun (WGS) entry which is preliminary data.</text>
</comment>
<sequence>MSCYPRSFLCDLSCPLPSIGAAACWRRPSPSYFCRCRPTSHGRHPHDLTATRVPAGAAPHLPRLGATPCWRRPSPPLAWFPAGAAPTLPRRGSLLARPRPTSPRPLTSAPFSQTPSPSPTAGRPSPPTLSCVVLLPAQDG</sequence>
<dbReference type="PROSITE" id="PS51257">
    <property type="entry name" value="PROKAR_LIPOPROTEIN"/>
    <property type="match status" value="1"/>
</dbReference>
<protein>
    <submittedName>
        <fullName evidence="2">Uncharacterized protein</fullName>
    </submittedName>
</protein>
<feature type="compositionally biased region" description="Low complexity" evidence="1">
    <location>
        <begin position="93"/>
        <end position="110"/>
    </location>
</feature>
<dbReference type="Proteomes" id="UP000823388">
    <property type="component" value="Chromosome 8N"/>
</dbReference>
<name>A0A8T0P8M0_PANVG</name>